<evidence type="ECO:0000256" key="1">
    <source>
        <dbReference type="SAM" id="MobiDB-lite"/>
    </source>
</evidence>
<name>A0A7E4VFU6_PANRE</name>
<reference evidence="2" key="1">
    <citation type="journal article" date="2013" name="Genetics">
        <title>The draft genome and transcriptome of Panagrellus redivivus are shaped by the harsh demands of a free-living lifestyle.</title>
        <authorList>
            <person name="Srinivasan J."/>
            <person name="Dillman A.R."/>
            <person name="Macchietto M.G."/>
            <person name="Heikkinen L."/>
            <person name="Lakso M."/>
            <person name="Fracchia K.M."/>
            <person name="Antoshechkin I."/>
            <person name="Mortazavi A."/>
            <person name="Wong G."/>
            <person name="Sternberg P.W."/>
        </authorList>
    </citation>
    <scope>NUCLEOTIDE SEQUENCE [LARGE SCALE GENOMIC DNA]</scope>
    <source>
        <strain evidence="2">MT8872</strain>
    </source>
</reference>
<evidence type="ECO:0000313" key="3">
    <source>
        <dbReference type="WBParaSite" id="Pan_g2037.t1"/>
    </source>
</evidence>
<feature type="compositionally biased region" description="Polar residues" evidence="1">
    <location>
        <begin position="100"/>
        <end position="110"/>
    </location>
</feature>
<accession>A0A7E4VFU6</accession>
<organism evidence="2 3">
    <name type="scientific">Panagrellus redivivus</name>
    <name type="common">Microworm</name>
    <dbReference type="NCBI Taxonomy" id="6233"/>
    <lineage>
        <taxon>Eukaryota</taxon>
        <taxon>Metazoa</taxon>
        <taxon>Ecdysozoa</taxon>
        <taxon>Nematoda</taxon>
        <taxon>Chromadorea</taxon>
        <taxon>Rhabditida</taxon>
        <taxon>Tylenchina</taxon>
        <taxon>Panagrolaimomorpha</taxon>
        <taxon>Panagrolaimoidea</taxon>
        <taxon>Panagrolaimidae</taxon>
        <taxon>Panagrellus</taxon>
    </lineage>
</organism>
<feature type="region of interest" description="Disordered" evidence="1">
    <location>
        <begin position="61"/>
        <end position="150"/>
    </location>
</feature>
<reference evidence="3" key="2">
    <citation type="submission" date="2020-10" db="UniProtKB">
        <authorList>
            <consortium name="WormBaseParasite"/>
        </authorList>
    </citation>
    <scope>IDENTIFICATION</scope>
</reference>
<dbReference type="AlphaFoldDB" id="A0A7E4VFU6"/>
<feature type="compositionally biased region" description="Basic and acidic residues" evidence="1">
    <location>
        <begin position="79"/>
        <end position="93"/>
    </location>
</feature>
<dbReference type="Proteomes" id="UP000492821">
    <property type="component" value="Unassembled WGS sequence"/>
</dbReference>
<sequence>MCLSPSCDVCCLGYSRPMSTQLLLRRFCCLADDEGRRPHPTMQIFNFNESALSPLMKAKEALDDDSTSTSMLRHHAKTRWPDCRQLSRVDPSPRKGRPFPTNSKTIQQPSHRLKSGFNVPTASDCGGNRGADRDTSKSAPTKPLARIPHK</sequence>
<dbReference type="WBParaSite" id="Pan_g2037.t1">
    <property type="protein sequence ID" value="Pan_g2037.t1"/>
    <property type="gene ID" value="Pan_g2037"/>
</dbReference>
<evidence type="ECO:0000313" key="2">
    <source>
        <dbReference type="Proteomes" id="UP000492821"/>
    </source>
</evidence>
<keyword evidence="2" id="KW-1185">Reference proteome</keyword>
<proteinExistence type="predicted"/>
<protein>
    <submittedName>
        <fullName evidence="3">Secreted protein</fullName>
    </submittedName>
</protein>